<dbReference type="Pfam" id="PF08666">
    <property type="entry name" value="SAF"/>
    <property type="match status" value="1"/>
</dbReference>
<reference evidence="3 4" key="1">
    <citation type="submission" date="2016-11" db="EMBL/GenBank/DDBJ databases">
        <authorList>
            <person name="Jaros S."/>
            <person name="Januszkiewicz K."/>
            <person name="Wedrychowicz H."/>
        </authorList>
    </citation>
    <scope>NUCLEOTIDE SEQUENCE [LARGE SCALE GENOMIC DNA]</scope>
    <source>
        <strain evidence="3 4">CGMCC 1.10681</strain>
    </source>
</reference>
<keyword evidence="1" id="KW-0456">Lyase</keyword>
<dbReference type="GO" id="GO:0019698">
    <property type="term" value="P:D-galacturonate catabolic process"/>
    <property type="evidence" value="ECO:0007669"/>
    <property type="project" value="TreeGrafter"/>
</dbReference>
<dbReference type="PANTHER" id="PTHR30536">
    <property type="entry name" value="ALTRONATE/GALACTARATE DEHYDRATASE"/>
    <property type="match status" value="1"/>
</dbReference>
<evidence type="ECO:0000256" key="1">
    <source>
        <dbReference type="ARBA" id="ARBA00023239"/>
    </source>
</evidence>
<sequence>MPNSKYNALIMHLNDNVATAVDDLAAGADAKVKIENKNQTIELINDIRFGHKFALSDINKGEEIKKYGESIGVAITDIKQGEHVHVHNIDSIRGKGAVTKNEF</sequence>
<dbReference type="InterPro" id="IPR044144">
    <property type="entry name" value="SAF_UxaA/GarD"/>
</dbReference>
<dbReference type="OrthoDB" id="9804574at2"/>
<evidence type="ECO:0000259" key="2">
    <source>
        <dbReference type="SMART" id="SM00858"/>
    </source>
</evidence>
<feature type="domain" description="SAF" evidence="2">
    <location>
        <begin position="15"/>
        <end position="90"/>
    </location>
</feature>
<dbReference type="InterPro" id="IPR013974">
    <property type="entry name" value="SAF"/>
</dbReference>
<accession>A0A1M7Q8W8</accession>
<dbReference type="STRING" id="1027249.SAMN05216179_2905"/>
<dbReference type="SMART" id="SM00858">
    <property type="entry name" value="SAF"/>
    <property type="match status" value="1"/>
</dbReference>
<dbReference type="CDD" id="cd11613">
    <property type="entry name" value="SAF_AH_GD"/>
    <property type="match status" value="1"/>
</dbReference>
<dbReference type="GO" id="GO:0016829">
    <property type="term" value="F:lyase activity"/>
    <property type="evidence" value="ECO:0007669"/>
    <property type="project" value="UniProtKB-KW"/>
</dbReference>
<keyword evidence="4" id="KW-1185">Reference proteome</keyword>
<dbReference type="Proteomes" id="UP000184184">
    <property type="component" value="Unassembled WGS sequence"/>
</dbReference>
<dbReference type="Gene3D" id="2.30.130.110">
    <property type="match status" value="1"/>
</dbReference>
<organism evidence="3 4">
    <name type="scientific">Gracilibacillus kekensis</name>
    <dbReference type="NCBI Taxonomy" id="1027249"/>
    <lineage>
        <taxon>Bacteria</taxon>
        <taxon>Bacillati</taxon>
        <taxon>Bacillota</taxon>
        <taxon>Bacilli</taxon>
        <taxon>Bacillales</taxon>
        <taxon>Bacillaceae</taxon>
        <taxon>Gracilibacillus</taxon>
    </lineage>
</organism>
<dbReference type="InterPro" id="IPR052172">
    <property type="entry name" value="UxaA_altronate/galactarate_dh"/>
</dbReference>
<dbReference type="RefSeq" id="WP_073202569.1">
    <property type="nucleotide sequence ID" value="NZ_FRCZ01000006.1"/>
</dbReference>
<dbReference type="AlphaFoldDB" id="A0A1M7Q8W8"/>
<dbReference type="FunFam" id="2.30.130.110:FF:000003">
    <property type="entry name" value="D-galactarate dehydratase"/>
    <property type="match status" value="1"/>
</dbReference>
<evidence type="ECO:0000313" key="4">
    <source>
        <dbReference type="Proteomes" id="UP000184184"/>
    </source>
</evidence>
<gene>
    <name evidence="3" type="ORF">SAMN05216179_2905</name>
</gene>
<proteinExistence type="predicted"/>
<name>A0A1M7Q8W8_9BACI</name>
<evidence type="ECO:0000313" key="3">
    <source>
        <dbReference type="EMBL" id="SHN26854.1"/>
    </source>
</evidence>
<dbReference type="EMBL" id="FRCZ01000006">
    <property type="protein sequence ID" value="SHN26854.1"/>
    <property type="molecule type" value="Genomic_DNA"/>
</dbReference>
<protein>
    <submittedName>
        <fullName evidence="3">Altronate dehydratase small subunit</fullName>
    </submittedName>
</protein>
<dbReference type="PANTHER" id="PTHR30536:SF5">
    <property type="entry name" value="ALTRONATE DEHYDRATASE"/>
    <property type="match status" value="1"/>
</dbReference>